<organism evidence="2 3">
    <name type="scientific">Rhynchospora pubera</name>
    <dbReference type="NCBI Taxonomy" id="906938"/>
    <lineage>
        <taxon>Eukaryota</taxon>
        <taxon>Viridiplantae</taxon>
        <taxon>Streptophyta</taxon>
        <taxon>Embryophyta</taxon>
        <taxon>Tracheophyta</taxon>
        <taxon>Spermatophyta</taxon>
        <taxon>Magnoliopsida</taxon>
        <taxon>Liliopsida</taxon>
        <taxon>Poales</taxon>
        <taxon>Cyperaceae</taxon>
        <taxon>Cyperoideae</taxon>
        <taxon>Rhynchosporeae</taxon>
        <taxon>Rhynchospora</taxon>
    </lineage>
</organism>
<name>A0AAV8G4R9_9POAL</name>
<sequence>MYLWIEDRGVSSSFFDHIWKLKIPLKIQIFLWLLCTKTLLTRTKLRRSGWEGPINCVYCPNDEKIDHLFFACAHVQRMWNCLLIKFHVTEVPNSLEDFLVLANLILEQDQNAFRLCSATVLWTCWLLRNDVCFNASPYATLNTYIAKVKYLVSYWSGMWTPQVKEQVMQLMHVVELEALEEVLPL</sequence>
<dbReference type="Pfam" id="PF13966">
    <property type="entry name" value="zf-RVT"/>
    <property type="match status" value="1"/>
</dbReference>
<proteinExistence type="predicted"/>
<dbReference type="Proteomes" id="UP001140206">
    <property type="component" value="Chromosome 2"/>
</dbReference>
<dbReference type="EMBL" id="JAMFTS010000002">
    <property type="protein sequence ID" value="KAJ4799240.1"/>
    <property type="molecule type" value="Genomic_DNA"/>
</dbReference>
<accession>A0AAV8G4R9</accession>
<gene>
    <name evidence="2" type="ORF">LUZ62_050486</name>
</gene>
<evidence type="ECO:0000313" key="2">
    <source>
        <dbReference type="EMBL" id="KAJ4799240.1"/>
    </source>
</evidence>
<evidence type="ECO:0000313" key="3">
    <source>
        <dbReference type="Proteomes" id="UP001140206"/>
    </source>
</evidence>
<comment type="caution">
    <text evidence="2">The sequence shown here is derived from an EMBL/GenBank/DDBJ whole genome shotgun (WGS) entry which is preliminary data.</text>
</comment>
<evidence type="ECO:0000259" key="1">
    <source>
        <dbReference type="Pfam" id="PF13966"/>
    </source>
</evidence>
<protein>
    <submittedName>
        <fullName evidence="2">Ribonuclease H-like superfamily protein</fullName>
    </submittedName>
</protein>
<feature type="domain" description="Reverse transcriptase zinc-binding" evidence="1">
    <location>
        <begin position="2"/>
        <end position="79"/>
    </location>
</feature>
<dbReference type="InterPro" id="IPR026960">
    <property type="entry name" value="RVT-Znf"/>
</dbReference>
<keyword evidence="3" id="KW-1185">Reference proteome</keyword>
<reference evidence="2" key="1">
    <citation type="submission" date="2022-08" db="EMBL/GenBank/DDBJ databases">
        <authorList>
            <person name="Marques A."/>
        </authorList>
    </citation>
    <scope>NUCLEOTIDE SEQUENCE</scope>
    <source>
        <strain evidence="2">RhyPub2mFocal</strain>
        <tissue evidence="2">Leaves</tissue>
    </source>
</reference>
<dbReference type="AlphaFoldDB" id="A0AAV8G4R9"/>